<dbReference type="InterPro" id="IPR003423">
    <property type="entry name" value="OMP_efflux"/>
</dbReference>
<keyword evidence="4" id="KW-1185">Reference proteome</keyword>
<dbReference type="PANTHER" id="PTHR30203:SF24">
    <property type="entry name" value="BLR4935 PROTEIN"/>
    <property type="match status" value="1"/>
</dbReference>
<dbReference type="EMBL" id="CP036278">
    <property type="protein sequence ID" value="QDU56142.1"/>
    <property type="molecule type" value="Genomic_DNA"/>
</dbReference>
<dbReference type="SUPFAM" id="SSF56954">
    <property type="entry name" value="Outer membrane efflux proteins (OEP)"/>
    <property type="match status" value="1"/>
</dbReference>
<evidence type="ECO:0000256" key="1">
    <source>
        <dbReference type="ARBA" id="ARBA00007613"/>
    </source>
</evidence>
<dbReference type="Pfam" id="PF02321">
    <property type="entry name" value="OEP"/>
    <property type="match status" value="2"/>
</dbReference>
<dbReference type="Proteomes" id="UP000315750">
    <property type="component" value="Chromosome"/>
</dbReference>
<sequence>MLLALPAQLGCHCANPACDSGLVSREVCCRTGYELARVPPCQEHLSSTVNLHDGVTEAEAVETALSNNSAFQATLAQLGMACGDSIQASLIANPQLLVYFPTSIKEGQYTLYAPIESYFLRPARVKAANREYRRVGEQLVQNGLDVARDARLAYIDLALADEQARLAQEAIDIRNQVVQLTNQRLNEGDISQLESITSRVDQLNAQAAHGVRQQDISIAEARLALLMGLPFQDEPLRATELPRPEFGEFDESALVSQALACRPDYHAARWAVAAASQRSDLSRWTFLRLDGMLDVRSNSGSSKTGGGLRIDLPVFNRNQGGIVRADWELNAAMHSRDAIRDQIVQDVRTAARQYIQARDNLVLLEQQVAPTIDEALSIAKKGYEDGGTDYLLVLQTASQYLDVRSRMLDQRAAMARAAAELERSVGCRLDGEPMDLVRLLEETSPPEELELPLSSPTAAEPSEMESGDLSPPATSFATLLD</sequence>
<name>A0A518AN35_9BACT</name>
<comment type="similarity">
    <text evidence="1">Belongs to the outer membrane factor (OMF) (TC 1.B.17) family.</text>
</comment>
<dbReference type="InterPro" id="IPR010131">
    <property type="entry name" value="MdtP/NodT-like"/>
</dbReference>
<reference evidence="3 4" key="1">
    <citation type="submission" date="2019-02" db="EMBL/GenBank/DDBJ databases">
        <title>Deep-cultivation of Planctomycetes and their phenomic and genomic characterization uncovers novel biology.</title>
        <authorList>
            <person name="Wiegand S."/>
            <person name="Jogler M."/>
            <person name="Boedeker C."/>
            <person name="Pinto D."/>
            <person name="Vollmers J."/>
            <person name="Rivas-Marin E."/>
            <person name="Kohn T."/>
            <person name="Peeters S.H."/>
            <person name="Heuer A."/>
            <person name="Rast P."/>
            <person name="Oberbeckmann S."/>
            <person name="Bunk B."/>
            <person name="Jeske O."/>
            <person name="Meyerdierks A."/>
            <person name="Storesund J.E."/>
            <person name="Kallscheuer N."/>
            <person name="Luecker S."/>
            <person name="Lage O.M."/>
            <person name="Pohl T."/>
            <person name="Merkel B.J."/>
            <person name="Hornburger P."/>
            <person name="Mueller R.-W."/>
            <person name="Bruemmer F."/>
            <person name="Labrenz M."/>
            <person name="Spormann A.M."/>
            <person name="Op den Camp H."/>
            <person name="Overmann J."/>
            <person name="Amann R."/>
            <person name="Jetten M.S.M."/>
            <person name="Mascher T."/>
            <person name="Medema M.H."/>
            <person name="Devos D.P."/>
            <person name="Kaster A.-K."/>
            <person name="Ovreas L."/>
            <person name="Rohde M."/>
            <person name="Galperin M.Y."/>
            <person name="Jogler C."/>
        </authorList>
    </citation>
    <scope>NUCLEOTIDE SEQUENCE [LARGE SCALE GENOMIC DNA]</scope>
    <source>
        <strain evidence="3 4">Pan181</strain>
    </source>
</reference>
<dbReference type="AlphaFoldDB" id="A0A518AN35"/>
<dbReference type="Gene3D" id="1.20.1600.10">
    <property type="entry name" value="Outer membrane efflux proteins (OEP)"/>
    <property type="match status" value="1"/>
</dbReference>
<feature type="region of interest" description="Disordered" evidence="2">
    <location>
        <begin position="443"/>
        <end position="481"/>
    </location>
</feature>
<gene>
    <name evidence="3" type="primary">czcC_1</name>
    <name evidence="3" type="ORF">Pan181_23460</name>
</gene>
<dbReference type="KEGG" id="amuc:Pan181_23460"/>
<organism evidence="3 4">
    <name type="scientific">Aeoliella mucimassa</name>
    <dbReference type="NCBI Taxonomy" id="2527972"/>
    <lineage>
        <taxon>Bacteria</taxon>
        <taxon>Pseudomonadati</taxon>
        <taxon>Planctomycetota</taxon>
        <taxon>Planctomycetia</taxon>
        <taxon>Pirellulales</taxon>
        <taxon>Lacipirellulaceae</taxon>
        <taxon>Aeoliella</taxon>
    </lineage>
</organism>
<dbReference type="PANTHER" id="PTHR30203">
    <property type="entry name" value="OUTER MEMBRANE CATION EFFLUX PROTEIN"/>
    <property type="match status" value="1"/>
</dbReference>
<evidence type="ECO:0000313" key="3">
    <source>
        <dbReference type="EMBL" id="QDU56142.1"/>
    </source>
</evidence>
<evidence type="ECO:0000313" key="4">
    <source>
        <dbReference type="Proteomes" id="UP000315750"/>
    </source>
</evidence>
<evidence type="ECO:0000256" key="2">
    <source>
        <dbReference type="SAM" id="MobiDB-lite"/>
    </source>
</evidence>
<protein>
    <submittedName>
        <fullName evidence="3">Cobalt-zinc-cadmium resistance protein CzcC</fullName>
    </submittedName>
</protein>
<feature type="compositionally biased region" description="Polar residues" evidence="2">
    <location>
        <begin position="472"/>
        <end position="481"/>
    </location>
</feature>
<accession>A0A518AN35</accession>
<dbReference type="GO" id="GO:0015562">
    <property type="term" value="F:efflux transmembrane transporter activity"/>
    <property type="evidence" value="ECO:0007669"/>
    <property type="project" value="InterPro"/>
</dbReference>
<proteinExistence type="inferred from homology"/>